<dbReference type="InterPro" id="IPR016840">
    <property type="entry name" value="Glyco_hydro_43_endo_a_Ara-ase"/>
</dbReference>
<evidence type="ECO:0000256" key="4">
    <source>
        <dbReference type="ARBA" id="ARBA00023295"/>
    </source>
</evidence>
<comment type="similarity">
    <text evidence="2 5">Belongs to the glycosyl hydrolase 43 family.</text>
</comment>
<feature type="signal peptide" evidence="6">
    <location>
        <begin position="1"/>
        <end position="25"/>
    </location>
</feature>
<accession>A0ABT3PU32</accession>
<dbReference type="PANTHER" id="PTHR43301">
    <property type="entry name" value="ARABINAN ENDO-1,5-ALPHA-L-ARABINOSIDASE"/>
    <property type="match status" value="1"/>
</dbReference>
<evidence type="ECO:0000256" key="2">
    <source>
        <dbReference type="ARBA" id="ARBA00009865"/>
    </source>
</evidence>
<keyword evidence="3 5" id="KW-0378">Hydrolase</keyword>
<sequence>MKSLYTTMMLCAFLIVGLLSSTVQAQIGHDRIPIHDPVMVEHEGTYYAFATGEGIAVWSSPDMKSWSPEEQVFDSPPEWSLELVPDFNNVMWAPDIAEQDGTFYLYYSVSQFGRNNSAIGVVTNETLNPDDPNFEWTDHGILVQSVPGRDMWNAIDPNLAFDDNGTPWLSFGSFWMGLKIVKLKDNLTEIVKAPQDREWHTIAARHRHWKVDERDAGDAANPELNYEELYSDDLLEANRNMENGAVEAPFIFKKNDYYYLFVSMDRCCRGLESSYKIKVGRSKDITGPFLDKSGQKMIHGGGTLIAKENEDWAAVGHQAAYTFDGTDYLIFHGYDKSDEGKAKLIIREIKWEKNWPSITL</sequence>
<keyword evidence="8" id="KW-1185">Reference proteome</keyword>
<dbReference type="Gene3D" id="2.115.10.20">
    <property type="entry name" value="Glycosyl hydrolase domain, family 43"/>
    <property type="match status" value="1"/>
</dbReference>
<evidence type="ECO:0000256" key="3">
    <source>
        <dbReference type="ARBA" id="ARBA00022801"/>
    </source>
</evidence>
<dbReference type="InterPro" id="IPR023296">
    <property type="entry name" value="Glyco_hydro_beta-prop_sf"/>
</dbReference>
<dbReference type="SUPFAM" id="SSF75005">
    <property type="entry name" value="Arabinanase/levansucrase/invertase"/>
    <property type="match status" value="1"/>
</dbReference>
<evidence type="ECO:0000256" key="6">
    <source>
        <dbReference type="SAM" id="SignalP"/>
    </source>
</evidence>
<comment type="caution">
    <text evidence="7">The sequence shown here is derived from an EMBL/GenBank/DDBJ whole genome shotgun (WGS) entry which is preliminary data.</text>
</comment>
<evidence type="ECO:0000313" key="7">
    <source>
        <dbReference type="EMBL" id="MCW9711340.1"/>
    </source>
</evidence>
<reference evidence="7 8" key="1">
    <citation type="submission" date="2021-11" db="EMBL/GenBank/DDBJ databases">
        <title>Aliifidinibius sp. nov., a new bacterium isolated from saline soil.</title>
        <authorList>
            <person name="Galisteo C."/>
            <person name="De La Haba R."/>
            <person name="Sanchez-Porro C."/>
            <person name="Ventosa A."/>
        </authorList>
    </citation>
    <scope>NUCLEOTIDE SEQUENCE [LARGE SCALE GENOMIC DNA]</scope>
    <source>
        <strain evidence="7 8">KACC 190600</strain>
    </source>
</reference>
<comment type="pathway">
    <text evidence="1 5">Glycan metabolism; L-arabinan degradation.</text>
</comment>
<evidence type="ECO:0000256" key="1">
    <source>
        <dbReference type="ARBA" id="ARBA00004834"/>
    </source>
</evidence>
<evidence type="ECO:0000256" key="5">
    <source>
        <dbReference type="PIRNR" id="PIRNR026534"/>
    </source>
</evidence>
<gene>
    <name evidence="7" type="ORF">LQ318_00350</name>
</gene>
<dbReference type="CDD" id="cd18830">
    <property type="entry name" value="GH43_CjArb43A-like"/>
    <property type="match status" value="1"/>
</dbReference>
<keyword evidence="4 5" id="KW-0326">Glycosidase</keyword>
<organism evidence="7 8">
    <name type="scientific">Fodinibius salicampi</name>
    <dbReference type="NCBI Taxonomy" id="1920655"/>
    <lineage>
        <taxon>Bacteria</taxon>
        <taxon>Pseudomonadati</taxon>
        <taxon>Balneolota</taxon>
        <taxon>Balneolia</taxon>
        <taxon>Balneolales</taxon>
        <taxon>Balneolaceae</taxon>
        <taxon>Fodinibius</taxon>
    </lineage>
</organism>
<dbReference type="Pfam" id="PF04616">
    <property type="entry name" value="Glyco_hydro_43"/>
    <property type="match status" value="1"/>
</dbReference>
<dbReference type="InterPro" id="IPR050727">
    <property type="entry name" value="GH43_arabinanases"/>
</dbReference>
<dbReference type="PIRSF" id="PIRSF026534">
    <property type="entry name" value="Endo_alpha-L-arabinosidase"/>
    <property type="match status" value="1"/>
</dbReference>
<name>A0ABT3PU32_9BACT</name>
<feature type="chain" id="PRO_5046821691" evidence="6">
    <location>
        <begin position="26"/>
        <end position="360"/>
    </location>
</feature>
<proteinExistence type="inferred from homology"/>
<dbReference type="PANTHER" id="PTHR43301:SF3">
    <property type="entry name" value="ARABINAN ENDO-1,5-ALPHA-L-ARABINOSIDASE A-RELATED"/>
    <property type="match status" value="1"/>
</dbReference>
<dbReference type="Proteomes" id="UP001207337">
    <property type="component" value="Unassembled WGS sequence"/>
</dbReference>
<dbReference type="InterPro" id="IPR006710">
    <property type="entry name" value="Glyco_hydro_43"/>
</dbReference>
<protein>
    <submittedName>
        <fullName evidence="7">Arabinan endo-1,5-alpha-L-arabinosidase</fullName>
    </submittedName>
</protein>
<dbReference type="EMBL" id="JAJNDC010000001">
    <property type="protein sequence ID" value="MCW9711340.1"/>
    <property type="molecule type" value="Genomic_DNA"/>
</dbReference>
<keyword evidence="6" id="KW-0732">Signal</keyword>
<dbReference type="RefSeq" id="WP_265786471.1">
    <property type="nucleotide sequence ID" value="NZ_BAABRS010000001.1"/>
</dbReference>
<evidence type="ECO:0000313" key="8">
    <source>
        <dbReference type="Proteomes" id="UP001207337"/>
    </source>
</evidence>